<evidence type="ECO:0000256" key="4">
    <source>
        <dbReference type="ARBA" id="ARBA00022837"/>
    </source>
</evidence>
<evidence type="ECO:0000256" key="9">
    <source>
        <dbReference type="PROSITE-ProRule" id="PRU00043"/>
    </source>
</evidence>
<comment type="caution">
    <text evidence="13">The sequence shown here is derived from an EMBL/GenBank/DDBJ whole genome shotgun (WGS) entry which is preliminary data.</text>
</comment>
<evidence type="ECO:0000256" key="10">
    <source>
        <dbReference type="SAM" id="MobiDB-lite"/>
    </source>
</evidence>
<dbReference type="InterPro" id="IPR015919">
    <property type="entry name" value="Cadherin-like_sf"/>
</dbReference>
<feature type="compositionally biased region" description="Polar residues" evidence="10">
    <location>
        <begin position="247"/>
        <end position="260"/>
    </location>
</feature>
<keyword evidence="8" id="KW-0325">Glycoprotein</keyword>
<dbReference type="PROSITE" id="PS50268">
    <property type="entry name" value="CADHERIN_2"/>
    <property type="match status" value="1"/>
</dbReference>
<feature type="region of interest" description="Disordered" evidence="10">
    <location>
        <begin position="239"/>
        <end position="260"/>
    </location>
</feature>
<protein>
    <recommendedName>
        <fullName evidence="12">Cadherin domain-containing protein</fullName>
    </recommendedName>
</protein>
<keyword evidence="7 11" id="KW-0472">Membrane</keyword>
<evidence type="ECO:0000256" key="11">
    <source>
        <dbReference type="SAM" id="Phobius"/>
    </source>
</evidence>
<dbReference type="PANTHER" id="PTHR24028">
    <property type="entry name" value="CADHERIN-87A"/>
    <property type="match status" value="1"/>
</dbReference>
<sequence length="260" mass="28410">MTAVSLGLNYQGNERITQRTGILSWLLKPSNLDMGQQASPTRTSPSRVQHFVFLCLIVALAGPTISSASYSTASELLYMLQEGLPKGILIGNIVRDLQLVLLTDPPLSFSLASKGLSGKYVKLDNSTGELYTSAEELDREALCPQNPGVQDCVLLLDIIILPQEYFRLVKVKIAIIDVNDNAPSFPVVQIYITVPENAPVNTRLAIEHPAYDPDGGLNGVQTYRLVDYYGVFTLDVEENESGEKDTLPNNNGDLGQRGQV</sequence>
<dbReference type="InterPro" id="IPR020894">
    <property type="entry name" value="Cadherin_CS"/>
</dbReference>
<feature type="transmembrane region" description="Helical" evidence="11">
    <location>
        <begin position="51"/>
        <end position="70"/>
    </location>
</feature>
<dbReference type="PROSITE" id="PS00232">
    <property type="entry name" value="CADHERIN_1"/>
    <property type="match status" value="1"/>
</dbReference>
<comment type="subcellular location">
    <subcellularLocation>
        <location evidence="1">Membrane</location>
        <topology evidence="1">Single-pass membrane protein</topology>
    </subcellularLocation>
</comment>
<dbReference type="InterPro" id="IPR013164">
    <property type="entry name" value="Cadherin_N"/>
</dbReference>
<evidence type="ECO:0000256" key="8">
    <source>
        <dbReference type="ARBA" id="ARBA00023180"/>
    </source>
</evidence>
<accession>A0ABN9MCK3</accession>
<evidence type="ECO:0000256" key="7">
    <source>
        <dbReference type="ARBA" id="ARBA00023136"/>
    </source>
</evidence>
<keyword evidence="6 11" id="KW-1133">Transmembrane helix</keyword>
<keyword evidence="2 11" id="KW-0812">Transmembrane</keyword>
<dbReference type="PANTHER" id="PTHR24028:SF260">
    <property type="entry name" value="PROTOCADHERIN-20"/>
    <property type="match status" value="1"/>
</dbReference>
<evidence type="ECO:0000313" key="13">
    <source>
        <dbReference type="EMBL" id="CAJ0963639.1"/>
    </source>
</evidence>
<feature type="domain" description="Cadherin" evidence="12">
    <location>
        <begin position="96"/>
        <end position="185"/>
    </location>
</feature>
<proteinExistence type="predicted"/>
<dbReference type="InterPro" id="IPR050174">
    <property type="entry name" value="Protocadherin/Cadherin-CA"/>
</dbReference>
<keyword evidence="5" id="KW-0130">Cell adhesion</keyword>
<dbReference type="SUPFAM" id="SSF49313">
    <property type="entry name" value="Cadherin-like"/>
    <property type="match status" value="1"/>
</dbReference>
<dbReference type="InterPro" id="IPR002126">
    <property type="entry name" value="Cadherin-like_dom"/>
</dbReference>
<dbReference type="CDD" id="cd11304">
    <property type="entry name" value="Cadherin_repeat"/>
    <property type="match status" value="2"/>
</dbReference>
<evidence type="ECO:0000313" key="14">
    <source>
        <dbReference type="Proteomes" id="UP001176940"/>
    </source>
</evidence>
<evidence type="ECO:0000256" key="3">
    <source>
        <dbReference type="ARBA" id="ARBA00022737"/>
    </source>
</evidence>
<keyword evidence="4 9" id="KW-0106">Calcium</keyword>
<evidence type="ECO:0000259" key="12">
    <source>
        <dbReference type="PROSITE" id="PS50268"/>
    </source>
</evidence>
<organism evidence="13 14">
    <name type="scientific">Ranitomeya imitator</name>
    <name type="common">mimic poison frog</name>
    <dbReference type="NCBI Taxonomy" id="111125"/>
    <lineage>
        <taxon>Eukaryota</taxon>
        <taxon>Metazoa</taxon>
        <taxon>Chordata</taxon>
        <taxon>Craniata</taxon>
        <taxon>Vertebrata</taxon>
        <taxon>Euteleostomi</taxon>
        <taxon>Amphibia</taxon>
        <taxon>Batrachia</taxon>
        <taxon>Anura</taxon>
        <taxon>Neobatrachia</taxon>
        <taxon>Hyloidea</taxon>
        <taxon>Dendrobatidae</taxon>
        <taxon>Dendrobatinae</taxon>
        <taxon>Ranitomeya</taxon>
    </lineage>
</organism>
<evidence type="ECO:0000256" key="1">
    <source>
        <dbReference type="ARBA" id="ARBA00004167"/>
    </source>
</evidence>
<evidence type="ECO:0000256" key="2">
    <source>
        <dbReference type="ARBA" id="ARBA00022692"/>
    </source>
</evidence>
<gene>
    <name evidence="13" type="ORF">RIMI_LOCUS18741914</name>
</gene>
<evidence type="ECO:0000256" key="6">
    <source>
        <dbReference type="ARBA" id="ARBA00022989"/>
    </source>
</evidence>
<dbReference type="Proteomes" id="UP001176940">
    <property type="component" value="Unassembled WGS sequence"/>
</dbReference>
<name>A0ABN9MCK3_9NEOB</name>
<reference evidence="13" key="1">
    <citation type="submission" date="2023-07" db="EMBL/GenBank/DDBJ databases">
        <authorList>
            <person name="Stuckert A."/>
        </authorList>
    </citation>
    <scope>NUCLEOTIDE SEQUENCE</scope>
</reference>
<dbReference type="Pfam" id="PF08266">
    <property type="entry name" value="Cadherin_2"/>
    <property type="match status" value="1"/>
</dbReference>
<keyword evidence="14" id="KW-1185">Reference proteome</keyword>
<dbReference type="Gene3D" id="2.60.40.60">
    <property type="entry name" value="Cadherins"/>
    <property type="match status" value="2"/>
</dbReference>
<evidence type="ECO:0000256" key="5">
    <source>
        <dbReference type="ARBA" id="ARBA00022889"/>
    </source>
</evidence>
<keyword evidence="3" id="KW-0677">Repeat</keyword>
<dbReference type="EMBL" id="CAUEEQ010057945">
    <property type="protein sequence ID" value="CAJ0963639.1"/>
    <property type="molecule type" value="Genomic_DNA"/>
</dbReference>